<feature type="compositionally biased region" description="Basic and acidic residues" evidence="12">
    <location>
        <begin position="356"/>
        <end position="369"/>
    </location>
</feature>
<keyword evidence="8" id="KW-0206">Cytoskeleton</keyword>
<keyword evidence="6" id="KW-0175">Coiled coil</keyword>
<name>A0AA88LUX9_CHASR</name>
<evidence type="ECO:0000256" key="9">
    <source>
        <dbReference type="ARBA" id="ARBA00023273"/>
    </source>
</evidence>
<comment type="similarity">
    <text evidence="3">Belongs to the FAM161 family.</text>
</comment>
<dbReference type="GO" id="GO:0005814">
    <property type="term" value="C:centriole"/>
    <property type="evidence" value="ECO:0007669"/>
    <property type="project" value="UniProtKB-SubCell"/>
</dbReference>
<feature type="compositionally biased region" description="Polar residues" evidence="12">
    <location>
        <begin position="131"/>
        <end position="149"/>
    </location>
</feature>
<evidence type="ECO:0000256" key="10">
    <source>
        <dbReference type="ARBA" id="ARBA00037165"/>
    </source>
</evidence>
<keyword evidence="9" id="KW-0966">Cell projection</keyword>
<accession>A0AA88LUX9</accession>
<dbReference type="PANTHER" id="PTHR21501:SF3">
    <property type="entry name" value="PROTEIN FAM161A"/>
    <property type="match status" value="1"/>
</dbReference>
<reference evidence="13" key="1">
    <citation type="submission" date="2023-07" db="EMBL/GenBank/DDBJ databases">
        <title>Chromosome-level Genome Assembly of Striped Snakehead (Channa striata).</title>
        <authorList>
            <person name="Liu H."/>
        </authorList>
    </citation>
    <scope>NUCLEOTIDE SEQUENCE</scope>
    <source>
        <strain evidence="13">Gz</strain>
        <tissue evidence="13">Muscle</tissue>
    </source>
</reference>
<protein>
    <recommendedName>
        <fullName evidence="11">Protein FAM161A</fullName>
    </recommendedName>
</protein>
<evidence type="ECO:0000256" key="4">
    <source>
        <dbReference type="ARBA" id="ARBA00022490"/>
    </source>
</evidence>
<dbReference type="AlphaFoldDB" id="A0AA88LUX9"/>
<organism evidence="13 14">
    <name type="scientific">Channa striata</name>
    <name type="common">Snakehead murrel</name>
    <name type="synonym">Ophicephalus striatus</name>
    <dbReference type="NCBI Taxonomy" id="64152"/>
    <lineage>
        <taxon>Eukaryota</taxon>
        <taxon>Metazoa</taxon>
        <taxon>Chordata</taxon>
        <taxon>Craniata</taxon>
        <taxon>Vertebrata</taxon>
        <taxon>Euteleostomi</taxon>
        <taxon>Actinopterygii</taxon>
        <taxon>Neopterygii</taxon>
        <taxon>Teleostei</taxon>
        <taxon>Neoteleostei</taxon>
        <taxon>Acanthomorphata</taxon>
        <taxon>Anabantaria</taxon>
        <taxon>Anabantiformes</taxon>
        <taxon>Channoidei</taxon>
        <taxon>Channidae</taxon>
        <taxon>Channa</taxon>
    </lineage>
</organism>
<comment type="caution">
    <text evidence="13">The sequence shown here is derived from an EMBL/GenBank/DDBJ whole genome shotgun (WGS) entry which is preliminary data.</text>
</comment>
<gene>
    <name evidence="13" type="ORF">Q5P01_021756</name>
</gene>
<keyword evidence="5" id="KW-0970">Cilium biogenesis/degradation</keyword>
<evidence type="ECO:0000256" key="11">
    <source>
        <dbReference type="ARBA" id="ARBA00039949"/>
    </source>
</evidence>
<dbReference type="EMBL" id="JAUPFM010000017">
    <property type="protein sequence ID" value="KAK2824581.1"/>
    <property type="molecule type" value="Genomic_DNA"/>
</dbReference>
<evidence type="ECO:0000256" key="12">
    <source>
        <dbReference type="SAM" id="MobiDB-lite"/>
    </source>
</evidence>
<keyword evidence="7" id="KW-0969">Cilium</keyword>
<evidence type="ECO:0000313" key="14">
    <source>
        <dbReference type="Proteomes" id="UP001187415"/>
    </source>
</evidence>
<dbReference type="PANTHER" id="PTHR21501">
    <property type="entry name" value="PROTEIN FAM-161"/>
    <property type="match status" value="1"/>
</dbReference>
<keyword evidence="14" id="KW-1185">Reference proteome</keyword>
<evidence type="ECO:0000256" key="8">
    <source>
        <dbReference type="ARBA" id="ARBA00023212"/>
    </source>
</evidence>
<feature type="compositionally biased region" description="Basic and acidic residues" evidence="12">
    <location>
        <begin position="97"/>
        <end position="120"/>
    </location>
</feature>
<feature type="region of interest" description="Disordered" evidence="12">
    <location>
        <begin position="325"/>
        <end position="404"/>
    </location>
</feature>
<feature type="compositionally biased region" description="Low complexity" evidence="12">
    <location>
        <begin position="289"/>
        <end position="299"/>
    </location>
</feature>
<keyword evidence="4" id="KW-0963">Cytoplasm</keyword>
<dbReference type="InterPro" id="IPR051655">
    <property type="entry name" value="FAM161"/>
</dbReference>
<evidence type="ECO:0000256" key="3">
    <source>
        <dbReference type="ARBA" id="ARBA00006663"/>
    </source>
</evidence>
<sequence length="436" mass="50271">MYRSPSLEIKEVMALYGNNHSCRDEDGTSEEYDLDSECSEEGKGGRGIHSSLSLEIYGLQREQHVYFSNQEYYRRLEELKSAHLRNMAELEKMYISQGRDRHAEEDDRGLGRRTSRDARESVSGAARKLQRINSQEELDFQETSSGSDQSELFGEGSGGELELDNPRRTSGQDRTFRRDILLSPEQMLNQKQFWFQPKSMCPTPQGRPPRQSGVRVWSNSKVTVPKPFKMMLREEERKKHKVRTRSEIELENMLMRRELEELKECQKKFRASPAPAHIHIPLYEMISHRSGSSRSSNNSRDSRRKRKREAKIVAELGNFYQKEERNAFKARPMPSTVYGSRHRAASKTINRQKSQKTSEREAMESKSDPNSDSEPDMIQSKLDTRDKSLDSAGSRRCCPSKPGKKQIELSIEMVKERERSYVHPVKASAGPLCSPV</sequence>
<dbReference type="GO" id="GO:0005929">
    <property type="term" value="C:cilium"/>
    <property type="evidence" value="ECO:0007669"/>
    <property type="project" value="TreeGrafter"/>
</dbReference>
<evidence type="ECO:0000313" key="13">
    <source>
        <dbReference type="EMBL" id="KAK2824581.1"/>
    </source>
</evidence>
<dbReference type="Pfam" id="PF10595">
    <property type="entry name" value="FAM161A_B"/>
    <property type="match status" value="1"/>
</dbReference>
<dbReference type="Proteomes" id="UP001187415">
    <property type="component" value="Unassembled WGS sequence"/>
</dbReference>
<feature type="region of interest" description="Disordered" evidence="12">
    <location>
        <begin position="285"/>
        <end position="308"/>
    </location>
</feature>
<evidence type="ECO:0000256" key="5">
    <source>
        <dbReference type="ARBA" id="ARBA00022794"/>
    </source>
</evidence>
<dbReference type="GO" id="GO:0044782">
    <property type="term" value="P:cilium organization"/>
    <property type="evidence" value="ECO:0007669"/>
    <property type="project" value="TreeGrafter"/>
</dbReference>
<evidence type="ECO:0000256" key="2">
    <source>
        <dbReference type="ARBA" id="ARBA00004120"/>
    </source>
</evidence>
<comment type="function">
    <text evidence="10">Involved in ciliogenesis.</text>
</comment>
<comment type="subcellular location">
    <subcellularLocation>
        <location evidence="2">Cytoplasm</location>
        <location evidence="2">Cytoskeleton</location>
        <location evidence="2">Cilium basal body</location>
    </subcellularLocation>
    <subcellularLocation>
        <location evidence="1">Cytoplasm</location>
        <location evidence="1">Cytoskeleton</location>
        <location evidence="1">Microtubule organizing center</location>
        <location evidence="1">Centrosome</location>
        <location evidence="1">Centriole</location>
    </subcellularLocation>
</comment>
<dbReference type="InterPro" id="IPR019579">
    <property type="entry name" value="FAM161A/B"/>
</dbReference>
<proteinExistence type="inferred from homology"/>
<feature type="compositionally biased region" description="Basic and acidic residues" evidence="12">
    <location>
        <begin position="164"/>
        <end position="175"/>
    </location>
</feature>
<evidence type="ECO:0000256" key="7">
    <source>
        <dbReference type="ARBA" id="ARBA00023069"/>
    </source>
</evidence>
<evidence type="ECO:0000256" key="1">
    <source>
        <dbReference type="ARBA" id="ARBA00004114"/>
    </source>
</evidence>
<evidence type="ECO:0000256" key="6">
    <source>
        <dbReference type="ARBA" id="ARBA00023054"/>
    </source>
</evidence>
<feature type="region of interest" description="Disordered" evidence="12">
    <location>
        <begin position="97"/>
        <end position="175"/>
    </location>
</feature>